<dbReference type="AlphaFoldDB" id="A0A5C7IKM2"/>
<dbReference type="OrthoDB" id="1743623at2759"/>
<dbReference type="EMBL" id="VAHF01000002">
    <property type="protein sequence ID" value="TXG69639.1"/>
    <property type="molecule type" value="Genomic_DNA"/>
</dbReference>
<evidence type="ECO:0000313" key="2">
    <source>
        <dbReference type="Proteomes" id="UP000323000"/>
    </source>
</evidence>
<keyword evidence="2" id="KW-1185">Reference proteome</keyword>
<proteinExistence type="predicted"/>
<dbReference type="PANTHER" id="PTHR31973:SF187">
    <property type="entry name" value="MUTATOR TRANSPOSASE MUDRA PROTEIN"/>
    <property type="match status" value="1"/>
</dbReference>
<evidence type="ECO:0008006" key="3">
    <source>
        <dbReference type="Google" id="ProtNLM"/>
    </source>
</evidence>
<dbReference type="Proteomes" id="UP000323000">
    <property type="component" value="Chromosome 2"/>
</dbReference>
<gene>
    <name evidence="1" type="ORF">EZV62_004574</name>
</gene>
<comment type="caution">
    <text evidence="1">The sequence shown here is derived from an EMBL/GenBank/DDBJ whole genome shotgun (WGS) entry which is preliminary data.</text>
</comment>
<evidence type="ECO:0000313" key="1">
    <source>
        <dbReference type="EMBL" id="TXG69639.1"/>
    </source>
</evidence>
<protein>
    <recommendedName>
        <fullName evidence="3">MULE transposase domain-containing protein</fullName>
    </recommendedName>
</protein>
<reference evidence="2" key="1">
    <citation type="journal article" date="2019" name="Gigascience">
        <title>De novo genome assembly of the endangered Acer yangbiense, a plant species with extremely small populations endemic to Yunnan Province, China.</title>
        <authorList>
            <person name="Yang J."/>
            <person name="Wariss H.M."/>
            <person name="Tao L."/>
            <person name="Zhang R."/>
            <person name="Yun Q."/>
            <person name="Hollingsworth P."/>
            <person name="Dao Z."/>
            <person name="Luo G."/>
            <person name="Guo H."/>
            <person name="Ma Y."/>
            <person name="Sun W."/>
        </authorList>
    </citation>
    <scope>NUCLEOTIDE SEQUENCE [LARGE SCALE GENOMIC DNA]</scope>
    <source>
        <strain evidence="2">cv. Malutang</strain>
    </source>
</reference>
<organism evidence="1 2">
    <name type="scientific">Acer yangbiense</name>
    <dbReference type="NCBI Taxonomy" id="1000413"/>
    <lineage>
        <taxon>Eukaryota</taxon>
        <taxon>Viridiplantae</taxon>
        <taxon>Streptophyta</taxon>
        <taxon>Embryophyta</taxon>
        <taxon>Tracheophyta</taxon>
        <taxon>Spermatophyta</taxon>
        <taxon>Magnoliopsida</taxon>
        <taxon>eudicotyledons</taxon>
        <taxon>Gunneridae</taxon>
        <taxon>Pentapetalae</taxon>
        <taxon>rosids</taxon>
        <taxon>malvids</taxon>
        <taxon>Sapindales</taxon>
        <taxon>Sapindaceae</taxon>
        <taxon>Hippocastanoideae</taxon>
        <taxon>Acereae</taxon>
        <taxon>Acer</taxon>
    </lineage>
</organism>
<name>A0A5C7IKM2_9ROSI</name>
<accession>A0A5C7IKM2</accession>
<sequence length="234" mass="27329">MENPDIKISILAVELLKDYKVAVSEQKLYKARTIALGGSNENHKESYNKPFIGIEGCHLRNIYGGMLLSAVRIDANCGIFPLLYVFVKEKLLRAGGGSLNTCISIFMYMYANFKAEWKGPLYKTLFYTAMKTCNVHEFKATMQKIWNLDKEAYNYMMEYDPKHWSRHAFDPYICTDHVTNNITKCWNGVINKFRRQPALTMLESIRRKLMKKLEKEEQRLMHGKLNYHLLYTGK</sequence>
<dbReference type="PANTHER" id="PTHR31973">
    <property type="entry name" value="POLYPROTEIN, PUTATIVE-RELATED"/>
    <property type="match status" value="1"/>
</dbReference>